<evidence type="ECO:0000256" key="11">
    <source>
        <dbReference type="RuleBase" id="RU361168"/>
    </source>
</evidence>
<dbReference type="OrthoDB" id="5795902at2759"/>
<dbReference type="Pfam" id="PF17801">
    <property type="entry name" value="Melibiase_C"/>
    <property type="match status" value="1"/>
</dbReference>
<keyword evidence="5" id="KW-0964">Secreted</keyword>
<dbReference type="InParanoid" id="W2RSQ3"/>
<dbReference type="Pfam" id="PF16499">
    <property type="entry name" value="Melibiase_2"/>
    <property type="match status" value="1"/>
</dbReference>
<dbReference type="STRING" id="1220924.W2RSQ3"/>
<organism evidence="13 14">
    <name type="scientific">Cyphellophora europaea (strain CBS 101466)</name>
    <name type="common">Phialophora europaea</name>
    <dbReference type="NCBI Taxonomy" id="1220924"/>
    <lineage>
        <taxon>Eukaryota</taxon>
        <taxon>Fungi</taxon>
        <taxon>Dikarya</taxon>
        <taxon>Ascomycota</taxon>
        <taxon>Pezizomycotina</taxon>
        <taxon>Eurotiomycetes</taxon>
        <taxon>Chaetothyriomycetidae</taxon>
        <taxon>Chaetothyriales</taxon>
        <taxon>Cyphellophoraceae</taxon>
        <taxon>Cyphellophora</taxon>
    </lineage>
</organism>
<dbReference type="RefSeq" id="XP_008719362.1">
    <property type="nucleotide sequence ID" value="XM_008721140.1"/>
</dbReference>
<dbReference type="InterPro" id="IPR006215">
    <property type="entry name" value="Glyco_hydro_melibiase"/>
</dbReference>
<dbReference type="EMBL" id="KB822722">
    <property type="protein sequence ID" value="ETN38773.1"/>
    <property type="molecule type" value="Genomic_DNA"/>
</dbReference>
<evidence type="ECO:0000259" key="12">
    <source>
        <dbReference type="Pfam" id="PF17801"/>
    </source>
</evidence>
<keyword evidence="8 11" id="KW-1015">Disulfide bond</keyword>
<dbReference type="VEuPathDB" id="FungiDB:HMPREF1541_06811"/>
<keyword evidence="10 11" id="KW-0326">Glycosidase</keyword>
<dbReference type="EC" id="3.2.1.22" evidence="4 11"/>
<evidence type="ECO:0000313" key="14">
    <source>
        <dbReference type="Proteomes" id="UP000030752"/>
    </source>
</evidence>
<keyword evidence="14" id="KW-1185">Reference proteome</keyword>
<evidence type="ECO:0000256" key="4">
    <source>
        <dbReference type="ARBA" id="ARBA00012755"/>
    </source>
</evidence>
<keyword evidence="9" id="KW-0325">Glycoprotein</keyword>
<dbReference type="GO" id="GO:0005995">
    <property type="term" value="P:melibiose catabolic process"/>
    <property type="evidence" value="ECO:0007669"/>
    <property type="project" value="UniProtKB-ARBA"/>
</dbReference>
<dbReference type="Proteomes" id="UP000030752">
    <property type="component" value="Unassembled WGS sequence"/>
</dbReference>
<dbReference type="Gene3D" id="2.60.40.1180">
    <property type="entry name" value="Golgi alpha-mannosidase II"/>
    <property type="match status" value="1"/>
</dbReference>
<evidence type="ECO:0000256" key="5">
    <source>
        <dbReference type="ARBA" id="ARBA00022525"/>
    </source>
</evidence>
<dbReference type="InterPro" id="IPR013780">
    <property type="entry name" value="Glyco_hydro_b"/>
</dbReference>
<dbReference type="InterPro" id="IPR013785">
    <property type="entry name" value="Aldolase_TIM"/>
</dbReference>
<dbReference type="HOGENOM" id="CLU_013093_1_0_1"/>
<protein>
    <recommendedName>
        <fullName evidence="4 11">Alpha-galactosidase</fullName>
        <ecNumber evidence="4 11">3.2.1.22</ecNumber>
    </recommendedName>
    <alternativeName>
        <fullName evidence="11">Melibiase</fullName>
    </alternativeName>
</protein>
<evidence type="ECO:0000256" key="6">
    <source>
        <dbReference type="ARBA" id="ARBA00022729"/>
    </source>
</evidence>
<name>W2RSQ3_CYPE1</name>
<dbReference type="PANTHER" id="PTHR11452:SF75">
    <property type="entry name" value="ALPHA-GALACTOSIDASE MEL1"/>
    <property type="match status" value="1"/>
</dbReference>
<dbReference type="PRINTS" id="PR00748">
    <property type="entry name" value="MELIBIASE"/>
</dbReference>
<reference evidence="13 14" key="1">
    <citation type="submission" date="2013-03" db="EMBL/GenBank/DDBJ databases">
        <title>The Genome Sequence of Phialophora europaea CBS 101466.</title>
        <authorList>
            <consortium name="The Broad Institute Genomics Platform"/>
            <person name="Cuomo C."/>
            <person name="de Hoog S."/>
            <person name="Gorbushina A."/>
            <person name="Walker B."/>
            <person name="Young S.K."/>
            <person name="Zeng Q."/>
            <person name="Gargeya S."/>
            <person name="Fitzgerald M."/>
            <person name="Haas B."/>
            <person name="Abouelleil A."/>
            <person name="Allen A.W."/>
            <person name="Alvarado L."/>
            <person name="Arachchi H.M."/>
            <person name="Berlin A.M."/>
            <person name="Chapman S.B."/>
            <person name="Gainer-Dewar J."/>
            <person name="Goldberg J."/>
            <person name="Griggs A."/>
            <person name="Gujja S."/>
            <person name="Hansen M."/>
            <person name="Howarth C."/>
            <person name="Imamovic A."/>
            <person name="Ireland A."/>
            <person name="Larimer J."/>
            <person name="McCowan C."/>
            <person name="Murphy C."/>
            <person name="Pearson M."/>
            <person name="Poon T.W."/>
            <person name="Priest M."/>
            <person name="Roberts A."/>
            <person name="Saif S."/>
            <person name="Shea T."/>
            <person name="Sisk P."/>
            <person name="Sykes S."/>
            <person name="Wortman J."/>
            <person name="Nusbaum C."/>
            <person name="Birren B."/>
        </authorList>
    </citation>
    <scope>NUCLEOTIDE SEQUENCE [LARGE SCALE GENOMIC DNA]</scope>
    <source>
        <strain evidence="13 14">CBS 101466</strain>
    </source>
</reference>
<sequence>MGWDTYNAYGLAYNETTIRDNADRLVSLGFRDLGYDVVIFDDAMTERDRSANGSLVENQEKFPSGLHALSDELHALSLKYGVYSSAGRFTCGSYPGSLGYEQQDARWWADLGADYLKYDNCFNEGQAGTQKLSYDRYGAMANALNATGRNITYSLCNWGDDKVWEWGCTISNSARMSGDSNSFDQPSNGCPCDADEFYCQKFPGYQCSVLNILGKASYIAGRSGPGFWIDLDMLEVGNGGMTTAEYRTHFTMWSAIKSPLIMGNKLYDLSPEDYAILTNPAVIALNQDPGGSAIARRFVQQVDTKDRWGVGEIQVWQGSLWQGDQVVVFLNAANETQGLDVPLWRIFGTPGNELSLRSWDMYDLWAENVTMLADVARQVLNGTLELGPKTQGYYNASRISWREGLAANDTRLLGSFEGTVEAGGTVSAEVGAHDVKAWRFRLVGKNRLQKKDEL</sequence>
<dbReference type="SUPFAM" id="SSF51445">
    <property type="entry name" value="(Trans)glycosidases"/>
    <property type="match status" value="1"/>
</dbReference>
<evidence type="ECO:0000256" key="1">
    <source>
        <dbReference type="ARBA" id="ARBA00001255"/>
    </source>
</evidence>
<dbReference type="SUPFAM" id="SSF51011">
    <property type="entry name" value="Glycosyl hydrolase domain"/>
    <property type="match status" value="1"/>
</dbReference>
<dbReference type="AlphaFoldDB" id="W2RSQ3"/>
<dbReference type="InterPro" id="IPR017853">
    <property type="entry name" value="GH"/>
</dbReference>
<evidence type="ECO:0000256" key="7">
    <source>
        <dbReference type="ARBA" id="ARBA00022801"/>
    </source>
</evidence>
<dbReference type="GeneID" id="19974150"/>
<dbReference type="CDD" id="cd14792">
    <property type="entry name" value="GH27"/>
    <property type="match status" value="1"/>
</dbReference>
<feature type="domain" description="Alpha galactosidase C-terminal" evidence="12">
    <location>
        <begin position="311"/>
        <end position="369"/>
    </location>
</feature>
<keyword evidence="7 11" id="KW-0378">Hydrolase</keyword>
<dbReference type="PRINTS" id="PR00740">
    <property type="entry name" value="GLHYDRLASE27"/>
</dbReference>
<dbReference type="Gene3D" id="3.20.20.70">
    <property type="entry name" value="Aldolase class I"/>
    <property type="match status" value="1"/>
</dbReference>
<dbReference type="eggNOG" id="KOG2366">
    <property type="taxonomic scope" value="Eukaryota"/>
</dbReference>
<proteinExistence type="inferred from homology"/>
<dbReference type="InterPro" id="IPR002241">
    <property type="entry name" value="Glyco_hydro_27"/>
</dbReference>
<dbReference type="InterPro" id="IPR041233">
    <property type="entry name" value="Melibiase_C"/>
</dbReference>
<keyword evidence="6" id="KW-0732">Signal</keyword>
<dbReference type="GO" id="GO:0005576">
    <property type="term" value="C:extracellular region"/>
    <property type="evidence" value="ECO:0007669"/>
    <property type="project" value="UniProtKB-SubCell"/>
</dbReference>
<comment type="subcellular location">
    <subcellularLocation>
        <location evidence="2">Secreted</location>
    </subcellularLocation>
</comment>
<evidence type="ECO:0000256" key="3">
    <source>
        <dbReference type="ARBA" id="ARBA00009743"/>
    </source>
</evidence>
<evidence type="ECO:0000256" key="8">
    <source>
        <dbReference type="ARBA" id="ARBA00023157"/>
    </source>
</evidence>
<gene>
    <name evidence="13" type="ORF">HMPREF1541_06811</name>
</gene>
<evidence type="ECO:0000256" key="9">
    <source>
        <dbReference type="ARBA" id="ARBA00023180"/>
    </source>
</evidence>
<evidence type="ECO:0000256" key="10">
    <source>
        <dbReference type="ARBA" id="ARBA00023295"/>
    </source>
</evidence>
<evidence type="ECO:0000256" key="2">
    <source>
        <dbReference type="ARBA" id="ARBA00004613"/>
    </source>
</evidence>
<accession>W2RSQ3</accession>
<evidence type="ECO:0000313" key="13">
    <source>
        <dbReference type="EMBL" id="ETN38773.1"/>
    </source>
</evidence>
<dbReference type="GO" id="GO:0004557">
    <property type="term" value="F:alpha-galactosidase activity"/>
    <property type="evidence" value="ECO:0007669"/>
    <property type="project" value="UniProtKB-EC"/>
</dbReference>
<dbReference type="PANTHER" id="PTHR11452">
    <property type="entry name" value="ALPHA-GALACTOSIDASE/ALPHA-N-ACETYLGALACTOSAMINIDASE"/>
    <property type="match status" value="1"/>
</dbReference>
<comment type="catalytic activity">
    <reaction evidence="1 11">
        <text>Hydrolysis of terminal, non-reducing alpha-D-galactose residues in alpha-D-galactosides, including galactose oligosaccharides, galactomannans and galactolipids.</text>
        <dbReference type="EC" id="3.2.1.22"/>
    </reaction>
</comment>
<comment type="similarity">
    <text evidence="3 11">Belongs to the glycosyl hydrolase 27 family.</text>
</comment>
<dbReference type="FunFam" id="3.20.20.70:FF:000202">
    <property type="entry name" value="Alpha-galactosidase"/>
    <property type="match status" value="1"/>
</dbReference>